<keyword evidence="4" id="KW-0969">Cilium</keyword>
<comment type="caution">
    <text evidence="9">The sequence shown here is derived from an EMBL/GenBank/DDBJ whole genome shotgun (WGS) entry which is preliminary data.</text>
</comment>
<proteinExistence type="inferred from homology"/>
<dbReference type="SUPFAM" id="SSF49562">
    <property type="entry name" value="C2 domain (Calcium/lipid-binding domain, CaLB)"/>
    <property type="match status" value="1"/>
</dbReference>
<evidence type="ECO:0000256" key="6">
    <source>
        <dbReference type="SAM" id="Coils"/>
    </source>
</evidence>
<reference evidence="9 10" key="1">
    <citation type="submission" date="2019-07" db="EMBL/GenBank/DDBJ databases">
        <title>Genomes of Cafeteria roenbergensis.</title>
        <authorList>
            <person name="Fischer M.G."/>
            <person name="Hackl T."/>
            <person name="Roman M."/>
        </authorList>
    </citation>
    <scope>NUCLEOTIDE SEQUENCE [LARGE SCALE GENOMIC DNA]</scope>
    <source>
        <strain evidence="9 10">BVI</strain>
    </source>
</reference>
<comment type="similarity">
    <text evidence="2">Belongs to the RPGRIP1 family.</text>
</comment>
<feature type="compositionally biased region" description="Gly residues" evidence="7">
    <location>
        <begin position="539"/>
        <end position="566"/>
    </location>
</feature>
<keyword evidence="3 6" id="KW-0175">Coiled coil</keyword>
<feature type="coiled-coil region" evidence="6">
    <location>
        <begin position="503"/>
        <end position="530"/>
    </location>
</feature>
<name>A0A5A8CLL7_CAFRO</name>
<dbReference type="GO" id="GO:0005856">
    <property type="term" value="C:cytoskeleton"/>
    <property type="evidence" value="ECO:0007669"/>
    <property type="project" value="UniProtKB-ARBA"/>
</dbReference>
<evidence type="ECO:0000256" key="2">
    <source>
        <dbReference type="ARBA" id="ARBA00006042"/>
    </source>
</evidence>
<dbReference type="EMBL" id="VLTN01000014">
    <property type="protein sequence ID" value="KAA0153925.1"/>
    <property type="molecule type" value="Genomic_DNA"/>
</dbReference>
<dbReference type="PANTHER" id="PTHR14240">
    <property type="entry name" value="RETINITIS PIGMENTOSA GTPASE REGULATOR-INTERACTING PROTEIN"/>
    <property type="match status" value="1"/>
</dbReference>
<evidence type="ECO:0000313" key="10">
    <source>
        <dbReference type="Proteomes" id="UP000323011"/>
    </source>
</evidence>
<evidence type="ECO:0000256" key="4">
    <source>
        <dbReference type="ARBA" id="ARBA00023069"/>
    </source>
</evidence>
<dbReference type="Gene3D" id="2.60.40.150">
    <property type="entry name" value="C2 domain"/>
    <property type="match status" value="1"/>
</dbReference>
<accession>A0A5A8CLL7</accession>
<sequence>MSGPLEDKFLRLRDENTDLKKTCNDQKEAIKRLTTKIAIYEENLRRSGIDDKGARYIEAQVTIAHQQEEIAGLRRRARKLQEAKRALEEIARGRRPRAAAAASGRPVTASGGLPRKPWEQTKGWTGHAPEFARTVQPAAPPAAPARAAASSDGRAAAAASLVAELRSRLDSLQRSLADRDARIETLQQQLAEARAAAGGDAAPIAAPSAAVDRALRDKEAKIILLQSKFDQLEAQSAARASQYDKALEALELMGRQLTEARAAAQAAEAELEMARARAGAADDADADLRAARAEIRRLEAQLEDTLSAPFFADGEGAAGMRERLRALEQSERQLRARAAHLEGTVQAQHSELEALRAGRERAAAELDEARDELAQLRVRADAAARGTEALRRHLALYTGADGDGDGVPLRELEEALAVVRAKGGAAAAGVLALPDTDPDDVGPEALRRRLREARAALLTAQASAERSERLLRTQREFTKDLEAEVADLTRRLEGGGDAAAGRVRRYEEACRRKEETIRALRAKVLALTEAAGRRPDAGSGSGSGSGGGEGGGDGALFGARRGGSGGGHDDGDDDDTASVGSASTTASLVAAPGGLAPAETIIEVYVVSAELFADADPSISGMSSLTSLFAVVDFWDFESQASPAAAPPRPAFNFASRFRVAYDEALAWHAAEPGAAVSVDVFAARDADARLVGRATLPLHRLLASERGAVAFKRAPLLGRGGARVGLLRAEVRSAAAVKPLWEGLRRRLPEEVAAAEKRWGSDETALAAPAGSASAGGSGFASAASDGGPLRVAELVVRVVEAVDLAGAGAVRGGRR</sequence>
<gene>
    <name evidence="9" type="ORF">FNF29_02913</name>
</gene>
<dbReference type="InterPro" id="IPR021656">
    <property type="entry name" value="C2-C2_1"/>
</dbReference>
<evidence type="ECO:0000256" key="1">
    <source>
        <dbReference type="ARBA" id="ARBA00004138"/>
    </source>
</evidence>
<organism evidence="9 10">
    <name type="scientific">Cafeteria roenbergensis</name>
    <name type="common">Marine flagellate</name>
    <dbReference type="NCBI Taxonomy" id="33653"/>
    <lineage>
        <taxon>Eukaryota</taxon>
        <taxon>Sar</taxon>
        <taxon>Stramenopiles</taxon>
        <taxon>Bigyra</taxon>
        <taxon>Opalozoa</taxon>
        <taxon>Bicosoecida</taxon>
        <taxon>Cafeteriaceae</taxon>
        <taxon>Cafeteria</taxon>
    </lineage>
</organism>
<keyword evidence="10" id="KW-1185">Reference proteome</keyword>
<evidence type="ECO:0000256" key="5">
    <source>
        <dbReference type="ARBA" id="ARBA00023273"/>
    </source>
</evidence>
<feature type="region of interest" description="Disordered" evidence="7">
    <location>
        <begin position="91"/>
        <end position="124"/>
    </location>
</feature>
<dbReference type="InterPro" id="IPR035892">
    <property type="entry name" value="C2_domain_sf"/>
</dbReference>
<feature type="coiled-coil region" evidence="6">
    <location>
        <begin position="16"/>
        <end position="90"/>
    </location>
</feature>
<comment type="subcellular location">
    <subcellularLocation>
        <location evidence="1">Cell projection</location>
        <location evidence="1">Cilium</location>
    </subcellularLocation>
</comment>
<dbReference type="AlphaFoldDB" id="A0A5A8CLL7"/>
<feature type="domain" description="RPGR-interacting protein 1 first C2" evidence="8">
    <location>
        <begin position="595"/>
        <end position="733"/>
    </location>
</feature>
<keyword evidence="5" id="KW-0966">Cell projection</keyword>
<dbReference type="Gene3D" id="1.10.287.1490">
    <property type="match status" value="1"/>
</dbReference>
<dbReference type="Proteomes" id="UP000323011">
    <property type="component" value="Unassembled WGS sequence"/>
</dbReference>
<dbReference type="Pfam" id="PF11618">
    <property type="entry name" value="C2-C2_1"/>
    <property type="match status" value="1"/>
</dbReference>
<evidence type="ECO:0000313" key="9">
    <source>
        <dbReference type="EMBL" id="KAA0153925.1"/>
    </source>
</evidence>
<dbReference type="GO" id="GO:0005929">
    <property type="term" value="C:cilium"/>
    <property type="evidence" value="ECO:0007669"/>
    <property type="project" value="UniProtKB-SubCell"/>
</dbReference>
<evidence type="ECO:0000256" key="3">
    <source>
        <dbReference type="ARBA" id="ARBA00023054"/>
    </source>
</evidence>
<dbReference type="InterPro" id="IPR031139">
    <property type="entry name" value="RPGRIP1_fam"/>
</dbReference>
<evidence type="ECO:0000259" key="8">
    <source>
        <dbReference type="Pfam" id="PF11618"/>
    </source>
</evidence>
<protein>
    <recommendedName>
        <fullName evidence="8">RPGR-interacting protein 1 first C2 domain-containing protein</fullName>
    </recommendedName>
</protein>
<feature type="region of interest" description="Disordered" evidence="7">
    <location>
        <begin position="531"/>
        <end position="580"/>
    </location>
</feature>
<feature type="coiled-coil region" evidence="6">
    <location>
        <begin position="155"/>
        <end position="386"/>
    </location>
</feature>
<evidence type="ECO:0000256" key="7">
    <source>
        <dbReference type="SAM" id="MobiDB-lite"/>
    </source>
</evidence>